<feature type="compositionally biased region" description="Polar residues" evidence="1">
    <location>
        <begin position="395"/>
        <end position="425"/>
    </location>
</feature>
<dbReference type="Proteomes" id="UP000193689">
    <property type="component" value="Unassembled WGS sequence"/>
</dbReference>
<sequence length="556" mass="63318">MGIFKKKRVVQLGTYLSAGSLRPPPMEQEPREDSNPPQVYKRHSQHKINGINKPNPTTAARIAMARQLNTEDSYGCPNKHYKSSSHITNGTQHQRQQQHCPREVPSTSNALYHIPDENVTWKPDPITTEPTSSGNLSTEGSDGTRAYTPRPIHPEEKTMPGSWKNLTDEVYEEVQGDENTNEEEVEGLHDYEDEDLYESFTFSKSHSKRPEYDFEWGYYSWDEERELWFLGSKFIFFSTTRQNEEVWCIVDPDKGITIAVEDRDTFLEALGPVSIDMMSILCALVRRDEFVRGIVERGEVSWGKQQKPAPKSKPSQPMRMAKEEHHKRDFEKSNIEEATQWYENYMQSTPQNVPEQPSRLEASKPSISPQVSPQTAPPASTRRPQTRQEPDQNKNHPSTTRLRPKSTWETNSPNIPRSSLISRQAPSAIARTAPPSHPQSLYKPTHNITQSTTSLRRNSTYNTTPRPGISRSSPTSELSGETMCSRLDITLPDGTHVVTDGISYYTYKDVEPVPTQRAPTEKVTKIERVSLGTRIGTFLQEKEIVGKYSKHRSYGV</sequence>
<name>A0A1Y2EAI6_9PEZI</name>
<feature type="region of interest" description="Disordered" evidence="1">
    <location>
        <begin position="301"/>
        <end position="332"/>
    </location>
</feature>
<feature type="region of interest" description="Disordered" evidence="1">
    <location>
        <begin position="349"/>
        <end position="480"/>
    </location>
</feature>
<feature type="compositionally biased region" description="Polar residues" evidence="1">
    <location>
        <begin position="365"/>
        <end position="378"/>
    </location>
</feature>
<evidence type="ECO:0000313" key="3">
    <source>
        <dbReference type="Proteomes" id="UP000193689"/>
    </source>
</evidence>
<gene>
    <name evidence="2" type="ORF">BCR38DRAFT_481805</name>
</gene>
<feature type="compositionally biased region" description="Low complexity" evidence="1">
    <location>
        <begin position="304"/>
        <end position="317"/>
    </location>
</feature>
<feature type="compositionally biased region" description="Polar residues" evidence="1">
    <location>
        <begin position="446"/>
        <end position="479"/>
    </location>
</feature>
<comment type="caution">
    <text evidence="2">The sequence shown here is derived from an EMBL/GenBank/DDBJ whole genome shotgun (WGS) entry which is preliminary data.</text>
</comment>
<dbReference type="RefSeq" id="XP_040718611.1">
    <property type="nucleotide sequence ID" value="XM_040863413.1"/>
</dbReference>
<feature type="compositionally biased region" description="Polar residues" evidence="1">
    <location>
        <begin position="128"/>
        <end position="141"/>
    </location>
</feature>
<evidence type="ECO:0000313" key="2">
    <source>
        <dbReference type="EMBL" id="ORY68324.1"/>
    </source>
</evidence>
<keyword evidence="3" id="KW-1185">Reference proteome</keyword>
<proteinExistence type="predicted"/>
<reference evidence="2 3" key="1">
    <citation type="submission" date="2016-07" db="EMBL/GenBank/DDBJ databases">
        <title>Pervasive Adenine N6-methylation of Active Genes in Fungi.</title>
        <authorList>
            <consortium name="DOE Joint Genome Institute"/>
            <person name="Mondo S.J."/>
            <person name="Dannebaum R.O."/>
            <person name="Kuo R.C."/>
            <person name="Labutti K."/>
            <person name="Haridas S."/>
            <person name="Kuo A."/>
            <person name="Salamov A."/>
            <person name="Ahrendt S.R."/>
            <person name="Lipzen A."/>
            <person name="Sullivan W."/>
            <person name="Andreopoulos W.B."/>
            <person name="Clum A."/>
            <person name="Lindquist E."/>
            <person name="Daum C."/>
            <person name="Ramamoorthy G.K."/>
            <person name="Gryganskyi A."/>
            <person name="Culley D."/>
            <person name="Magnuson J.K."/>
            <person name="James T.Y."/>
            <person name="O'Malley M.A."/>
            <person name="Stajich J.E."/>
            <person name="Spatafora J.W."/>
            <person name="Visel A."/>
            <person name="Grigoriev I.V."/>
        </authorList>
    </citation>
    <scope>NUCLEOTIDE SEQUENCE [LARGE SCALE GENOMIC DNA]</scope>
    <source>
        <strain evidence="2 3">CBS 129021</strain>
    </source>
</reference>
<accession>A0A1Y2EAI6</accession>
<dbReference type="EMBL" id="MCFJ01000003">
    <property type="protein sequence ID" value="ORY68324.1"/>
    <property type="molecule type" value="Genomic_DNA"/>
</dbReference>
<evidence type="ECO:0000256" key="1">
    <source>
        <dbReference type="SAM" id="MobiDB-lite"/>
    </source>
</evidence>
<dbReference type="InParanoid" id="A0A1Y2EAI6"/>
<feature type="compositionally biased region" description="Basic and acidic residues" evidence="1">
    <location>
        <begin position="320"/>
        <end position="332"/>
    </location>
</feature>
<protein>
    <submittedName>
        <fullName evidence="2">Uncharacterized protein</fullName>
    </submittedName>
</protein>
<dbReference type="GeneID" id="63779625"/>
<dbReference type="AlphaFoldDB" id="A0A1Y2EAI6"/>
<organism evidence="2 3">
    <name type="scientific">Pseudomassariella vexata</name>
    <dbReference type="NCBI Taxonomy" id="1141098"/>
    <lineage>
        <taxon>Eukaryota</taxon>
        <taxon>Fungi</taxon>
        <taxon>Dikarya</taxon>
        <taxon>Ascomycota</taxon>
        <taxon>Pezizomycotina</taxon>
        <taxon>Sordariomycetes</taxon>
        <taxon>Xylariomycetidae</taxon>
        <taxon>Amphisphaeriales</taxon>
        <taxon>Pseudomassariaceae</taxon>
        <taxon>Pseudomassariella</taxon>
    </lineage>
</organism>
<feature type="region of interest" description="Disordered" evidence="1">
    <location>
        <begin position="117"/>
        <end position="162"/>
    </location>
</feature>
<feature type="region of interest" description="Disordered" evidence="1">
    <location>
        <begin position="17"/>
        <end position="55"/>
    </location>
</feature>